<name>A0A223DQK8_KLEPN</name>
<reference evidence="1" key="1">
    <citation type="submission" date="2019-05" db="EMBL/GenBank/DDBJ databases">
        <title>Complete sequence of plasmid p447-IMP harbouring the metallo-beta-lactamase gene blaIMP-8.</title>
        <authorList>
            <person name="Zhan Z."/>
            <person name="Feng J."/>
            <person name="Jiang X."/>
            <person name="Liang Q."/>
            <person name="Liang L."/>
            <person name="Yuan M."/>
            <person name="Fang H."/>
            <person name="Li P."/>
            <person name="Zhou D."/>
        </authorList>
    </citation>
    <scope>NUCLEOTIDE SEQUENCE</scope>
    <source>
        <strain evidence="1">447</strain>
        <plasmid evidence="1">p447-IMP</plasmid>
    </source>
</reference>
<evidence type="ECO:0000313" key="1">
    <source>
        <dbReference type="EMBL" id="ASS84968.1"/>
    </source>
</evidence>
<protein>
    <submittedName>
        <fullName evidence="1">Uncharacterized protein</fullName>
    </submittedName>
</protein>
<dbReference type="AlphaFoldDB" id="A0A223DQK8"/>
<proteinExistence type="predicted"/>
<accession>A0A223DQK8</accession>
<geneLocation type="plasmid" evidence="1">
    <name>p447-IMP</name>
</geneLocation>
<keyword evidence="1" id="KW-0614">Plasmid</keyword>
<dbReference type="EMBL" id="KY978631">
    <property type="protein sequence ID" value="ASS84968.1"/>
    <property type="molecule type" value="Genomic_DNA"/>
</dbReference>
<organism evidence="1">
    <name type="scientific">Klebsiella pneumoniae</name>
    <dbReference type="NCBI Taxonomy" id="573"/>
    <lineage>
        <taxon>Bacteria</taxon>
        <taxon>Pseudomonadati</taxon>
        <taxon>Pseudomonadota</taxon>
        <taxon>Gammaproteobacteria</taxon>
        <taxon>Enterobacterales</taxon>
        <taxon>Enterobacteriaceae</taxon>
        <taxon>Klebsiella/Raoultella group</taxon>
        <taxon>Klebsiella</taxon>
        <taxon>Klebsiella pneumoniae complex</taxon>
    </lineage>
</organism>
<sequence>MLQTTLETVADLINRDYEHDMEFLTFTLTRFDVCRALEQEGKSITDNMLSQLMHRLDVHFVEYEKDALVCRHFEQMHREESELKQIPVSVATIETILEMVERGGTAANDPNLVKTLRDLIQS</sequence>